<organism evidence="1 2">
    <name type="scientific">Yersinia pseudotuberculosis</name>
    <dbReference type="NCBI Taxonomy" id="633"/>
    <lineage>
        <taxon>Bacteria</taxon>
        <taxon>Pseudomonadati</taxon>
        <taxon>Pseudomonadota</taxon>
        <taxon>Gammaproteobacteria</taxon>
        <taxon>Enterobacterales</taxon>
        <taxon>Yersiniaceae</taxon>
        <taxon>Yersinia</taxon>
    </lineage>
</organism>
<dbReference type="Proteomes" id="UP000255087">
    <property type="component" value="Unassembled WGS sequence"/>
</dbReference>
<dbReference type="KEGG" id="ypc:BZ23_1436"/>
<sequence>MHQSEIKLTKRLKIKRVDVNKVKEQQKKVLECGAATCGGGSN</sequence>
<evidence type="ECO:0000313" key="1">
    <source>
        <dbReference type="EMBL" id="SUP81663.1"/>
    </source>
</evidence>
<accession>A0A0T9MY99</accession>
<proteinExistence type="predicted"/>
<dbReference type="EMBL" id="UHJC01000001">
    <property type="protein sequence ID" value="SUP81663.1"/>
    <property type="molecule type" value="Genomic_DNA"/>
</dbReference>
<reference evidence="1 2" key="1">
    <citation type="submission" date="2018-06" db="EMBL/GenBank/DDBJ databases">
        <authorList>
            <consortium name="Pathogen Informatics"/>
            <person name="Doyle S."/>
        </authorList>
    </citation>
    <scope>NUCLEOTIDE SEQUENCE [LARGE SCALE GENOMIC DNA]</scope>
    <source>
        <strain evidence="1 2">NCTC8580</strain>
    </source>
</reference>
<gene>
    <name evidence="1" type="ORF">NCTC8580_01713</name>
</gene>
<dbReference type="RefSeq" id="WP_012413695.1">
    <property type="nucleotide sequence ID" value="NZ_CGBX01000039.1"/>
</dbReference>
<evidence type="ECO:0000313" key="2">
    <source>
        <dbReference type="Proteomes" id="UP000255087"/>
    </source>
</evidence>
<dbReference type="KEGG" id="ypu:BZ21_1153"/>
<name>A0A0T9MY99_YERPU</name>
<protein>
    <submittedName>
        <fullName evidence="1">Uncharacterized protein</fullName>
    </submittedName>
</protein>
<dbReference type="GeneID" id="96666634"/>
<dbReference type="AlphaFoldDB" id="A0A0T9MY99"/>